<sequence length="280" mass="31672">MTIELTEYNKFISMASIVGDSLGNKNAIDFVTSFLEGLGFDIRISNTKHTAQPTIIAHYSGRLCDKKIVIYGHYDVALVKSENNWLSENPFLLKRINGRIYGRGIADNKGPLLSRMLAMKSLISSKKAIPEIMWLIQGEEEIMHGNRVAYDIFKHEISSFGANTYIEETGFNNLDTGSQIAFLWSPSLTDLQLSSWHDLLNHSLDNPNIEYRHLNKLNGIKACPLLANLPKDSVYIGFGPNDRLHNIHQDNESLDESNLLKHQKQFENFLANYASYSHAV</sequence>
<evidence type="ECO:0000313" key="4">
    <source>
        <dbReference type="EMBL" id="ALS34693.1"/>
    </source>
</evidence>
<dbReference type="GO" id="GO:0008233">
    <property type="term" value="F:peptidase activity"/>
    <property type="evidence" value="ECO:0007669"/>
    <property type="project" value="UniProtKB-KW"/>
</dbReference>
<dbReference type="KEGG" id="ptn:PTRA_b0170"/>
<evidence type="ECO:0000256" key="1">
    <source>
        <dbReference type="ARBA" id="ARBA00022670"/>
    </source>
</evidence>
<dbReference type="AlphaFoldDB" id="A0A0U2VMV7"/>
<organism evidence="4">
    <name type="scientific">Pseudoalteromonas translucida KMM 520</name>
    <dbReference type="NCBI Taxonomy" id="1315283"/>
    <lineage>
        <taxon>Bacteria</taxon>
        <taxon>Pseudomonadati</taxon>
        <taxon>Pseudomonadota</taxon>
        <taxon>Gammaproteobacteria</taxon>
        <taxon>Alteromonadales</taxon>
        <taxon>Pseudoalteromonadaceae</taxon>
        <taxon>Pseudoalteromonas</taxon>
    </lineage>
</organism>
<dbReference type="PATRIC" id="fig|1315283.4.peg.3285"/>
<gene>
    <name evidence="4" type="ORF">PTRA_b0170</name>
</gene>
<dbReference type="SUPFAM" id="SSF53187">
    <property type="entry name" value="Zn-dependent exopeptidases"/>
    <property type="match status" value="1"/>
</dbReference>
<dbReference type="Gene3D" id="3.40.630.10">
    <property type="entry name" value="Zn peptidases"/>
    <property type="match status" value="1"/>
</dbReference>
<keyword evidence="3" id="KW-0378">Hydrolase</keyword>
<keyword evidence="1" id="KW-0645">Protease</keyword>
<dbReference type="Pfam" id="PF01546">
    <property type="entry name" value="Peptidase_M20"/>
    <property type="match status" value="1"/>
</dbReference>
<evidence type="ECO:0000256" key="3">
    <source>
        <dbReference type="ARBA" id="ARBA00022801"/>
    </source>
</evidence>
<evidence type="ECO:0000313" key="5">
    <source>
        <dbReference type="Proteomes" id="UP000065261"/>
    </source>
</evidence>
<dbReference type="InterPro" id="IPR051458">
    <property type="entry name" value="Cyt/Met_Dipeptidase"/>
</dbReference>
<proteinExistence type="predicted"/>
<dbReference type="EMBL" id="CP011035">
    <property type="protein sequence ID" value="ALS34693.1"/>
    <property type="molecule type" value="Genomic_DNA"/>
</dbReference>
<reference evidence="4 5" key="1">
    <citation type="submission" date="2015-03" db="EMBL/GenBank/DDBJ databases">
        <authorList>
            <person name="Murphy D."/>
        </authorList>
    </citation>
    <scope>NUCLEOTIDE SEQUENCE [LARGE SCALE GENOMIC DNA]</scope>
    <source>
        <strain evidence="4 5">KMM 520</strain>
    </source>
</reference>
<dbReference type="RefSeq" id="WP_058374737.1">
    <property type="nucleotide sequence ID" value="NZ_CP011035.1"/>
</dbReference>
<accession>A0A0U2VMV7</accession>
<evidence type="ECO:0000256" key="2">
    <source>
        <dbReference type="ARBA" id="ARBA00022723"/>
    </source>
</evidence>
<dbReference type="InterPro" id="IPR002933">
    <property type="entry name" value="Peptidase_M20"/>
</dbReference>
<dbReference type="Proteomes" id="UP000065261">
    <property type="component" value="Chromosome II"/>
</dbReference>
<evidence type="ECO:0008006" key="6">
    <source>
        <dbReference type="Google" id="ProtNLM"/>
    </source>
</evidence>
<dbReference type="PANTHER" id="PTHR43270:SF8">
    <property type="entry name" value="DI- AND TRIPEPTIDASE DUG2-RELATED"/>
    <property type="match status" value="1"/>
</dbReference>
<dbReference type="GO" id="GO:0006508">
    <property type="term" value="P:proteolysis"/>
    <property type="evidence" value="ECO:0007669"/>
    <property type="project" value="UniProtKB-KW"/>
</dbReference>
<dbReference type="PANTHER" id="PTHR43270">
    <property type="entry name" value="BETA-ALA-HIS DIPEPTIDASE"/>
    <property type="match status" value="1"/>
</dbReference>
<protein>
    <recommendedName>
        <fullName evidence="6">Peptidase M20 dimerisation domain-containing protein</fullName>
    </recommendedName>
</protein>
<dbReference type="GO" id="GO:0046872">
    <property type="term" value="F:metal ion binding"/>
    <property type="evidence" value="ECO:0007669"/>
    <property type="project" value="UniProtKB-KW"/>
</dbReference>
<keyword evidence="2" id="KW-0479">Metal-binding</keyword>
<name>A0A0U2VMV7_9GAMM</name>